<keyword evidence="2" id="KW-1185">Reference proteome</keyword>
<reference evidence="1" key="1">
    <citation type="submission" date="2022-06" db="EMBL/GenBank/DDBJ databases">
        <title>Phylogenomic reconstructions and comparative analyses of Kickxellomycotina fungi.</title>
        <authorList>
            <person name="Reynolds N.K."/>
            <person name="Stajich J.E."/>
            <person name="Barry K."/>
            <person name="Grigoriev I.V."/>
            <person name="Crous P."/>
            <person name="Smith M.E."/>
        </authorList>
    </citation>
    <scope>NUCLEOTIDE SEQUENCE</scope>
    <source>
        <strain evidence="1">RSA 2271</strain>
    </source>
</reference>
<accession>A0ACC1HRH2</accession>
<proteinExistence type="predicted"/>
<feature type="non-terminal residue" evidence="1">
    <location>
        <position position="63"/>
    </location>
</feature>
<comment type="caution">
    <text evidence="1">The sequence shown here is derived from an EMBL/GenBank/DDBJ whole genome shotgun (WGS) entry which is preliminary data.</text>
</comment>
<name>A0ACC1HRH2_9FUNG</name>
<sequence length="63" mass="6771">MVPGNELSESDLMGDGHQVIVVKVPRVCDAWQGKHEEEQPCAGNKEPVGALEHHAALRGVADK</sequence>
<protein>
    <submittedName>
        <fullName evidence="1">Uncharacterized protein</fullName>
    </submittedName>
</protein>
<gene>
    <name evidence="1" type="ORF">EV182_003172</name>
</gene>
<evidence type="ECO:0000313" key="1">
    <source>
        <dbReference type="EMBL" id="KAJ1678876.1"/>
    </source>
</evidence>
<dbReference type="Proteomes" id="UP001145114">
    <property type="component" value="Unassembled WGS sequence"/>
</dbReference>
<organism evidence="1 2">
    <name type="scientific">Spiromyces aspiralis</name>
    <dbReference type="NCBI Taxonomy" id="68401"/>
    <lineage>
        <taxon>Eukaryota</taxon>
        <taxon>Fungi</taxon>
        <taxon>Fungi incertae sedis</taxon>
        <taxon>Zoopagomycota</taxon>
        <taxon>Kickxellomycotina</taxon>
        <taxon>Kickxellomycetes</taxon>
        <taxon>Kickxellales</taxon>
        <taxon>Kickxellaceae</taxon>
        <taxon>Spiromyces</taxon>
    </lineage>
</organism>
<dbReference type="EMBL" id="JAMZIH010000784">
    <property type="protein sequence ID" value="KAJ1678876.1"/>
    <property type="molecule type" value="Genomic_DNA"/>
</dbReference>
<evidence type="ECO:0000313" key="2">
    <source>
        <dbReference type="Proteomes" id="UP001145114"/>
    </source>
</evidence>